<dbReference type="Proteomes" id="UP000606653">
    <property type="component" value="Unassembled WGS sequence"/>
</dbReference>
<evidence type="ECO:0000259" key="5">
    <source>
        <dbReference type="SMART" id="SM00849"/>
    </source>
</evidence>
<dbReference type="PANTHER" id="PTHR42951">
    <property type="entry name" value="METALLO-BETA-LACTAMASE DOMAIN-CONTAINING"/>
    <property type="match status" value="1"/>
</dbReference>
<dbReference type="InterPro" id="IPR001279">
    <property type="entry name" value="Metallo-B-lactamas"/>
</dbReference>
<gene>
    <name evidence="6" type="primary">yybB</name>
    <name evidence="6" type="ORF">GCM10010969_01780</name>
</gene>
<dbReference type="InterPro" id="IPR050855">
    <property type="entry name" value="NDM-1-like"/>
</dbReference>
<comment type="catalytic activity">
    <reaction evidence="1">
        <text>3',5'-cyclic CMP + H2O = CMP + H(+)</text>
        <dbReference type="Rhea" id="RHEA:72675"/>
        <dbReference type="ChEBI" id="CHEBI:15377"/>
        <dbReference type="ChEBI" id="CHEBI:15378"/>
        <dbReference type="ChEBI" id="CHEBI:58003"/>
        <dbReference type="ChEBI" id="CHEBI:60377"/>
    </reaction>
    <physiologicalReaction direction="left-to-right" evidence="1">
        <dbReference type="Rhea" id="RHEA:72676"/>
    </physiologicalReaction>
</comment>
<reference evidence="7" key="1">
    <citation type="journal article" date="2019" name="Int. J. Syst. Evol. Microbiol.">
        <title>The Global Catalogue of Microorganisms (GCM) 10K type strain sequencing project: providing services to taxonomists for standard genome sequencing and annotation.</title>
        <authorList>
            <consortium name="The Broad Institute Genomics Platform"/>
            <consortium name="The Broad Institute Genome Sequencing Center for Infectious Disease"/>
            <person name="Wu L."/>
            <person name="Ma J."/>
        </authorList>
    </citation>
    <scope>NUCLEOTIDE SEQUENCE [LARGE SCALE GENOMIC DNA]</scope>
    <source>
        <strain evidence="7">CGMCC 1.6964</strain>
    </source>
</reference>
<dbReference type="InterPro" id="IPR036866">
    <property type="entry name" value="RibonucZ/Hydroxyglut_hydro"/>
</dbReference>
<keyword evidence="4" id="KW-0175">Coiled coil</keyword>
<dbReference type="Pfam" id="PF00753">
    <property type="entry name" value="Lactamase_B"/>
    <property type="match status" value="1"/>
</dbReference>
<dbReference type="CDD" id="cd07721">
    <property type="entry name" value="yflN-like_MBL-fold"/>
    <property type="match status" value="1"/>
</dbReference>
<dbReference type="PANTHER" id="PTHR42951:SF17">
    <property type="entry name" value="METALLO-BETA-LACTAMASE DOMAIN-CONTAINING PROTEIN"/>
    <property type="match status" value="1"/>
</dbReference>
<comment type="catalytic activity">
    <reaction evidence="3">
        <text>3',5'-cyclic UMP + H2O = UMP + H(+)</text>
        <dbReference type="Rhea" id="RHEA:70575"/>
        <dbReference type="ChEBI" id="CHEBI:15377"/>
        <dbReference type="ChEBI" id="CHEBI:15378"/>
        <dbReference type="ChEBI" id="CHEBI:57865"/>
        <dbReference type="ChEBI" id="CHEBI:184387"/>
    </reaction>
    <physiologicalReaction direction="left-to-right" evidence="3">
        <dbReference type="Rhea" id="RHEA:70576"/>
    </physiologicalReaction>
</comment>
<feature type="domain" description="Metallo-beta-lactamase" evidence="5">
    <location>
        <begin position="20"/>
        <end position="205"/>
    </location>
</feature>
<organism evidence="6 7">
    <name type="scientific">Saccharibacillus kuerlensis</name>
    <dbReference type="NCBI Taxonomy" id="459527"/>
    <lineage>
        <taxon>Bacteria</taxon>
        <taxon>Bacillati</taxon>
        <taxon>Bacillota</taxon>
        <taxon>Bacilli</taxon>
        <taxon>Bacillales</taxon>
        <taxon>Paenibacillaceae</taxon>
        <taxon>Saccharibacillus</taxon>
    </lineage>
</organism>
<dbReference type="RefSeq" id="WP_018975113.1">
    <property type="nucleotide sequence ID" value="NZ_BMLN01000001.1"/>
</dbReference>
<protein>
    <submittedName>
        <fullName evidence="6">Metallo-hydrolase YybB</fullName>
    </submittedName>
</protein>
<dbReference type="Gene3D" id="3.60.15.10">
    <property type="entry name" value="Ribonuclease Z/Hydroxyacylglutathione hydrolase-like"/>
    <property type="match status" value="1"/>
</dbReference>
<accession>A0ABQ2KR39</accession>
<comment type="function">
    <text evidence="2">Counteracts the endogenous Pycsar antiviral defense system. Phosphodiesterase that enables metal-dependent hydrolysis of host cyclic nucleotide Pycsar defense signals such as cCMP and cUMP.</text>
</comment>
<evidence type="ECO:0000256" key="4">
    <source>
        <dbReference type="SAM" id="Coils"/>
    </source>
</evidence>
<sequence length="242" mass="26755">MAVKVITDSIKSISVWMGISIHVWIVAEEDGVTLVDTGLSFMTSSILKEIDRMNAGPLKRILLTHGHSDHVGGLKKLLRTHDVPVYMHAKEIPYAEGDLAYPGKERAYAHVEKGLLQPLPVTAGKNGELAAIGALIPYFTPGHSPGHTVYYHDKERVLLAGDMLNAKSGRIIPARFTPDPEMAMRSGSDILRRLDPERMEVCHGGTVFRPAGQLDDLEEGLKQAREAEARLQARKDSKKRRH</sequence>
<feature type="coiled-coil region" evidence="4">
    <location>
        <begin position="214"/>
        <end position="241"/>
    </location>
</feature>
<proteinExistence type="predicted"/>
<dbReference type="SUPFAM" id="SSF56281">
    <property type="entry name" value="Metallo-hydrolase/oxidoreductase"/>
    <property type="match status" value="1"/>
</dbReference>
<evidence type="ECO:0000256" key="1">
    <source>
        <dbReference type="ARBA" id="ARBA00034221"/>
    </source>
</evidence>
<evidence type="ECO:0000256" key="2">
    <source>
        <dbReference type="ARBA" id="ARBA00034301"/>
    </source>
</evidence>
<evidence type="ECO:0000256" key="3">
    <source>
        <dbReference type="ARBA" id="ARBA00048505"/>
    </source>
</evidence>
<comment type="caution">
    <text evidence="6">The sequence shown here is derived from an EMBL/GenBank/DDBJ whole genome shotgun (WGS) entry which is preliminary data.</text>
</comment>
<keyword evidence="7" id="KW-1185">Reference proteome</keyword>
<evidence type="ECO:0000313" key="7">
    <source>
        <dbReference type="Proteomes" id="UP000606653"/>
    </source>
</evidence>
<dbReference type="SMART" id="SM00849">
    <property type="entry name" value="Lactamase_B"/>
    <property type="match status" value="1"/>
</dbReference>
<evidence type="ECO:0000313" key="6">
    <source>
        <dbReference type="EMBL" id="GGN90860.1"/>
    </source>
</evidence>
<dbReference type="EMBL" id="BMLN01000001">
    <property type="protein sequence ID" value="GGN90860.1"/>
    <property type="molecule type" value="Genomic_DNA"/>
</dbReference>
<name>A0ABQ2KR39_9BACL</name>